<keyword evidence="2" id="KW-0732">Signal</keyword>
<feature type="signal peptide" evidence="2">
    <location>
        <begin position="1"/>
        <end position="26"/>
    </location>
</feature>
<organism evidence="3">
    <name type="scientific">Chromera velia CCMP2878</name>
    <dbReference type="NCBI Taxonomy" id="1169474"/>
    <lineage>
        <taxon>Eukaryota</taxon>
        <taxon>Sar</taxon>
        <taxon>Alveolata</taxon>
        <taxon>Colpodellida</taxon>
        <taxon>Chromeraceae</taxon>
        <taxon>Chromera</taxon>
    </lineage>
</organism>
<dbReference type="PhylomeDB" id="A0A0G4G751"/>
<name>A0A0G4G751_9ALVE</name>
<dbReference type="InterPro" id="IPR036388">
    <property type="entry name" value="WH-like_DNA-bd_sf"/>
</dbReference>
<evidence type="ECO:0000256" key="1">
    <source>
        <dbReference type="SAM" id="Phobius"/>
    </source>
</evidence>
<dbReference type="InterPro" id="IPR009057">
    <property type="entry name" value="Homeodomain-like_sf"/>
</dbReference>
<reference evidence="3" key="1">
    <citation type="submission" date="2014-11" db="EMBL/GenBank/DDBJ databases">
        <authorList>
            <person name="Otto D Thomas"/>
            <person name="Naeem Raeece"/>
        </authorList>
    </citation>
    <scope>NUCLEOTIDE SEQUENCE</scope>
</reference>
<gene>
    <name evidence="3" type="ORF">Cvel_20471</name>
</gene>
<evidence type="ECO:0000256" key="2">
    <source>
        <dbReference type="SAM" id="SignalP"/>
    </source>
</evidence>
<evidence type="ECO:0000313" key="3">
    <source>
        <dbReference type="EMBL" id="CEM24049.1"/>
    </source>
</evidence>
<dbReference type="AlphaFoldDB" id="A0A0G4G751"/>
<dbReference type="EMBL" id="CDMZ01000925">
    <property type="protein sequence ID" value="CEM24049.1"/>
    <property type="molecule type" value="Genomic_DNA"/>
</dbReference>
<dbReference type="SUPFAM" id="SSF46689">
    <property type="entry name" value="Homeodomain-like"/>
    <property type="match status" value="1"/>
</dbReference>
<keyword evidence="1" id="KW-0812">Transmembrane</keyword>
<feature type="transmembrane region" description="Helical" evidence="1">
    <location>
        <begin position="42"/>
        <end position="60"/>
    </location>
</feature>
<feature type="chain" id="PRO_5005190062" evidence="2">
    <location>
        <begin position="27"/>
        <end position="152"/>
    </location>
</feature>
<proteinExistence type="predicted"/>
<sequence>MTVRSVLLWAFLLVVFLRLREFGVEAGVHASDEIRRLAVAKVIDGASIHIIAAFLCIQIRNIQRWVKRWKETGTPDRLADRLRRVGARVGGCRILQGAQLDVVRELVEENPWWTLSRYNDVLSQMLGVKMTNQTLLNAFKYLGFTRKQLKRC</sequence>
<dbReference type="Gene3D" id="1.10.10.10">
    <property type="entry name" value="Winged helix-like DNA-binding domain superfamily/Winged helix DNA-binding domain"/>
    <property type="match status" value="1"/>
</dbReference>
<accession>A0A0G4G751</accession>
<protein>
    <submittedName>
        <fullName evidence="3">Uncharacterized protein</fullName>
    </submittedName>
</protein>
<dbReference type="Pfam" id="PF13384">
    <property type="entry name" value="HTH_23"/>
    <property type="match status" value="1"/>
</dbReference>
<keyword evidence="1" id="KW-1133">Transmembrane helix</keyword>
<dbReference type="VEuPathDB" id="CryptoDB:Cvel_20471"/>
<keyword evidence="1" id="KW-0472">Membrane</keyword>